<organism evidence="6 7">
    <name type="scientific">Fusarium oxysporum</name>
    <name type="common">Fusarium vascular wilt</name>
    <dbReference type="NCBI Taxonomy" id="5507"/>
    <lineage>
        <taxon>Eukaryota</taxon>
        <taxon>Fungi</taxon>
        <taxon>Dikarya</taxon>
        <taxon>Ascomycota</taxon>
        <taxon>Pezizomycotina</taxon>
        <taxon>Sordariomycetes</taxon>
        <taxon>Hypocreomycetidae</taxon>
        <taxon>Hypocreales</taxon>
        <taxon>Nectriaceae</taxon>
        <taxon>Fusarium</taxon>
        <taxon>Fusarium oxysporum species complex</taxon>
    </lineage>
</organism>
<dbReference type="Proteomes" id="UP000285084">
    <property type="component" value="Unassembled WGS sequence"/>
</dbReference>
<evidence type="ECO:0000256" key="5">
    <source>
        <dbReference type="ARBA" id="ARBA00023242"/>
    </source>
</evidence>
<evidence type="ECO:0000313" key="7">
    <source>
        <dbReference type="Proteomes" id="UP000285084"/>
    </source>
</evidence>
<keyword evidence="2" id="KW-0479">Metal-binding</keyword>
<evidence type="ECO:0000256" key="3">
    <source>
        <dbReference type="ARBA" id="ARBA00022771"/>
    </source>
</evidence>
<protein>
    <recommendedName>
        <fullName evidence="8">DUF659 domain-containing protein</fullName>
    </recommendedName>
</protein>
<dbReference type="InterPro" id="IPR052035">
    <property type="entry name" value="ZnF_BED_domain_contain"/>
</dbReference>
<keyword evidence="5" id="KW-0539">Nucleus</keyword>
<evidence type="ECO:0000256" key="1">
    <source>
        <dbReference type="ARBA" id="ARBA00004123"/>
    </source>
</evidence>
<sequence length="109" mass="12511">MERVKDALRKSPGQIHIQYDGWKSGNRHALYGITCVFRDPNNRPQKCVLGLPELTERHTGENIAGQIIEIIREYEISEKLGYFTLDNAGNNKTSMGELGLEFGFDWEKR</sequence>
<dbReference type="AlphaFoldDB" id="A0A420M6E0"/>
<name>A0A420M6E0_FUSOX</name>
<keyword evidence="4" id="KW-0862">Zinc</keyword>
<accession>A0A420M6E0</accession>
<dbReference type="SUPFAM" id="SSF53098">
    <property type="entry name" value="Ribonuclease H-like"/>
    <property type="match status" value="1"/>
</dbReference>
<evidence type="ECO:0000313" key="6">
    <source>
        <dbReference type="EMBL" id="RKK48855.1"/>
    </source>
</evidence>
<comment type="caution">
    <text evidence="6">The sequence shown here is derived from an EMBL/GenBank/DDBJ whole genome shotgun (WGS) entry which is preliminary data.</text>
</comment>
<dbReference type="EMBL" id="MRCX01001442">
    <property type="protein sequence ID" value="RKK48855.1"/>
    <property type="molecule type" value="Genomic_DNA"/>
</dbReference>
<dbReference type="PANTHER" id="PTHR46481">
    <property type="entry name" value="ZINC FINGER BED DOMAIN-CONTAINING PROTEIN 4"/>
    <property type="match status" value="1"/>
</dbReference>
<reference evidence="6 7" key="1">
    <citation type="journal article" date="2018" name="Sci. Rep.">
        <title>Characterisation of pathogen-specific regions and novel effector candidates in Fusarium oxysporum f. sp. cepae.</title>
        <authorList>
            <person name="Armitage A.D."/>
            <person name="Taylor A."/>
            <person name="Sobczyk M.K."/>
            <person name="Baxter L."/>
            <person name="Greenfield B.P."/>
            <person name="Bates H.J."/>
            <person name="Wilson F."/>
            <person name="Jackson A.C."/>
            <person name="Ott S."/>
            <person name="Harrison R.J."/>
            <person name="Clarkson J.P."/>
        </authorList>
    </citation>
    <scope>NUCLEOTIDE SEQUENCE [LARGE SCALE GENOMIC DNA]</scope>
    <source>
        <strain evidence="6 7">Fo_A13</strain>
    </source>
</reference>
<dbReference type="InterPro" id="IPR012337">
    <property type="entry name" value="RNaseH-like_sf"/>
</dbReference>
<dbReference type="VEuPathDB" id="FungiDB:HZS61_003225"/>
<dbReference type="GO" id="GO:0008270">
    <property type="term" value="F:zinc ion binding"/>
    <property type="evidence" value="ECO:0007669"/>
    <property type="project" value="UniProtKB-KW"/>
</dbReference>
<evidence type="ECO:0000256" key="4">
    <source>
        <dbReference type="ARBA" id="ARBA00022833"/>
    </source>
</evidence>
<keyword evidence="3" id="KW-0863">Zinc-finger</keyword>
<gene>
    <name evidence="6" type="ORF">BFJ69_g18113</name>
</gene>
<comment type="subcellular location">
    <subcellularLocation>
        <location evidence="1">Nucleus</location>
    </subcellularLocation>
</comment>
<evidence type="ECO:0008006" key="8">
    <source>
        <dbReference type="Google" id="ProtNLM"/>
    </source>
</evidence>
<evidence type="ECO:0000256" key="2">
    <source>
        <dbReference type="ARBA" id="ARBA00022723"/>
    </source>
</evidence>
<dbReference type="GO" id="GO:0005634">
    <property type="term" value="C:nucleus"/>
    <property type="evidence" value="ECO:0007669"/>
    <property type="project" value="UniProtKB-SubCell"/>
</dbReference>
<dbReference type="PANTHER" id="PTHR46481:SF10">
    <property type="entry name" value="ZINC FINGER BED DOMAIN-CONTAINING PROTEIN 39"/>
    <property type="match status" value="1"/>
</dbReference>
<proteinExistence type="predicted"/>